<proteinExistence type="predicted"/>
<evidence type="ECO:0000256" key="3">
    <source>
        <dbReference type="SAM" id="MobiDB-lite"/>
    </source>
</evidence>
<dbReference type="GO" id="GO:0016020">
    <property type="term" value="C:membrane"/>
    <property type="evidence" value="ECO:0007669"/>
    <property type="project" value="UniProtKB-SubCell"/>
</dbReference>
<comment type="subcellular location">
    <subcellularLocation>
        <location evidence="1">Membrane</location>
    </subcellularLocation>
</comment>
<keyword evidence="4" id="KW-0812">Transmembrane</keyword>
<reference evidence="5" key="1">
    <citation type="submission" date="2023-06" db="EMBL/GenBank/DDBJ databases">
        <title>Gordonia sp. nov. and Pseudochrobactrum sp. nov., two species isolated from the burying beetle Nicrophorus vespilloides.</title>
        <authorList>
            <person name="Poehlein A."/>
            <person name="Guzman J."/>
            <person name="Daniel R."/>
            <person name="Vilcinskas A."/>
        </authorList>
    </citation>
    <scope>NUCLEOTIDE SEQUENCE</scope>
    <source>
        <strain evidence="5">MP11Mi</strain>
    </source>
</reference>
<evidence type="ECO:0000256" key="4">
    <source>
        <dbReference type="SAM" id="Phobius"/>
    </source>
</evidence>
<dbReference type="AlphaFoldDB" id="A0AA97CWE8"/>
<evidence type="ECO:0008006" key="6">
    <source>
        <dbReference type="Google" id="ProtNLM"/>
    </source>
</evidence>
<gene>
    <name evidence="5" type="ORF">MP11Mi_27460</name>
</gene>
<organism evidence="5">
    <name type="scientific">Gordonia sp. MP11Mi</name>
    <dbReference type="NCBI Taxonomy" id="3022769"/>
    <lineage>
        <taxon>Bacteria</taxon>
        <taxon>Bacillati</taxon>
        <taxon>Actinomycetota</taxon>
        <taxon>Actinomycetes</taxon>
        <taxon>Mycobacteriales</taxon>
        <taxon>Gordoniaceae</taxon>
        <taxon>Gordonia</taxon>
    </lineage>
</organism>
<sequence>MQPAVAATLGRMSSTSGGDPTSLDGDEFLAANRAKREQIRMEEAGNPQADESQTDESQTDESPAAESQTDEPRPSKTLVVSLIAAVAVLAVAAGVFAYLAFGTGSDDGDDLDQAGALRDAKSYAAQMLTYEAGKYDDLDRRIRGIATPEFADTYVKSSQQARAANDAAQASSKGSAENAGIMSINDREAVVLVALDNTVTSPQAPALGTGSGAYESRVKVTLARDDGKWLVSDFEVV</sequence>
<dbReference type="EMBL" id="CP128986">
    <property type="protein sequence ID" value="WOC13641.1"/>
    <property type="molecule type" value="Genomic_DNA"/>
</dbReference>
<feature type="compositionally biased region" description="Basic and acidic residues" evidence="3">
    <location>
        <begin position="34"/>
        <end position="43"/>
    </location>
</feature>
<keyword evidence="4" id="KW-1133">Transmembrane helix</keyword>
<protein>
    <recommendedName>
        <fullName evidence="6">Mce-associated membrane protein</fullName>
    </recommendedName>
</protein>
<evidence type="ECO:0000256" key="2">
    <source>
        <dbReference type="ARBA" id="ARBA00023136"/>
    </source>
</evidence>
<dbReference type="PANTHER" id="PTHR37042:SF4">
    <property type="entry name" value="OUTER MEMBRANE PROTEIN RV1973"/>
    <property type="match status" value="1"/>
</dbReference>
<name>A0AA97CWE8_9ACTN</name>
<feature type="transmembrane region" description="Helical" evidence="4">
    <location>
        <begin position="78"/>
        <end position="101"/>
    </location>
</feature>
<dbReference type="PANTHER" id="PTHR37042">
    <property type="entry name" value="OUTER MEMBRANE PROTEIN RV1973"/>
    <property type="match status" value="1"/>
</dbReference>
<keyword evidence="2 4" id="KW-0472">Membrane</keyword>
<evidence type="ECO:0000256" key="1">
    <source>
        <dbReference type="ARBA" id="ARBA00004370"/>
    </source>
</evidence>
<feature type="region of interest" description="Disordered" evidence="3">
    <location>
        <begin position="1"/>
        <end position="74"/>
    </location>
</feature>
<evidence type="ECO:0000313" key="5">
    <source>
        <dbReference type="EMBL" id="WOC13641.1"/>
    </source>
</evidence>
<accession>A0AA97CWE8</accession>